<feature type="domain" description="Prokaryotic-type class I peptide chain release factors" evidence="5">
    <location>
        <begin position="68"/>
        <end position="197"/>
    </location>
</feature>
<dbReference type="GO" id="GO:0016150">
    <property type="term" value="F:translation release factor activity, codon nonspecific"/>
    <property type="evidence" value="ECO:0007669"/>
    <property type="project" value="TreeGrafter"/>
</dbReference>
<evidence type="ECO:0000256" key="2">
    <source>
        <dbReference type="ARBA" id="ARBA00038225"/>
    </source>
</evidence>
<dbReference type="GO" id="GO:0070126">
    <property type="term" value="P:mitochondrial translational termination"/>
    <property type="evidence" value="ECO:0007669"/>
    <property type="project" value="TreeGrafter"/>
</dbReference>
<evidence type="ECO:0000256" key="1">
    <source>
        <dbReference type="ARBA" id="ARBA00013260"/>
    </source>
</evidence>
<dbReference type="SUPFAM" id="SSF110916">
    <property type="entry name" value="Peptidyl-tRNA hydrolase domain-like"/>
    <property type="match status" value="1"/>
</dbReference>
<accession>A0A1B6E016</accession>
<dbReference type="AlphaFoldDB" id="A0A1B6E016"/>
<dbReference type="PANTHER" id="PTHR11075:SF54">
    <property type="entry name" value="LARGE RIBOSOMAL SUBUNIT PROTEIN ML62"/>
    <property type="match status" value="1"/>
</dbReference>
<evidence type="ECO:0000256" key="4">
    <source>
        <dbReference type="ARBA" id="ARBA00041531"/>
    </source>
</evidence>
<dbReference type="EMBL" id="GEDC01006049">
    <property type="protein sequence ID" value="JAS31249.1"/>
    <property type="molecule type" value="Transcribed_RNA"/>
</dbReference>
<dbReference type="FunFam" id="3.30.160.20:FF:000046">
    <property type="entry name" value="Peptidyl-tRNA hydrolase ICT1"/>
    <property type="match status" value="1"/>
</dbReference>
<evidence type="ECO:0000259" key="5">
    <source>
        <dbReference type="Pfam" id="PF00472"/>
    </source>
</evidence>
<dbReference type="Gene3D" id="3.30.160.20">
    <property type="match status" value="1"/>
</dbReference>
<evidence type="ECO:0000256" key="3">
    <source>
        <dbReference type="ARBA" id="ARBA00039441"/>
    </source>
</evidence>
<dbReference type="Pfam" id="PF00472">
    <property type="entry name" value="RF-1"/>
    <property type="match status" value="1"/>
</dbReference>
<dbReference type="InterPro" id="IPR000352">
    <property type="entry name" value="Pep_chain_release_fac_I"/>
</dbReference>
<dbReference type="GO" id="GO:0004045">
    <property type="term" value="F:peptidyl-tRNA hydrolase activity"/>
    <property type="evidence" value="ECO:0007669"/>
    <property type="project" value="UniProtKB-EC"/>
</dbReference>
<evidence type="ECO:0000313" key="6">
    <source>
        <dbReference type="EMBL" id="JAS31249.1"/>
    </source>
</evidence>
<name>A0A1B6E016_9HEMI</name>
<gene>
    <name evidence="6" type="ORF">g.9319</name>
</gene>
<protein>
    <recommendedName>
        <fullName evidence="3">Large ribosomal subunit protein mL62</fullName>
        <ecNumber evidence="1">3.1.1.29</ecNumber>
    </recommendedName>
    <alternativeName>
        <fullName evidence="4">Peptidyl-tRNA hydrolase ICT1, mitochondrial</fullName>
    </alternativeName>
</protein>
<dbReference type="EC" id="3.1.1.29" evidence="1"/>
<reference evidence="6" key="1">
    <citation type="submission" date="2015-12" db="EMBL/GenBank/DDBJ databases">
        <title>De novo transcriptome assembly of four potential Pierce s Disease insect vectors from Arizona vineyards.</title>
        <authorList>
            <person name="Tassone E.E."/>
        </authorList>
    </citation>
    <scope>NUCLEOTIDE SEQUENCE</scope>
</reference>
<comment type="similarity">
    <text evidence="2">Belongs to the prokaryotic/mitochondrial release factor family. Mitochondrion-specific ribosomal protein mL62 subfamily.</text>
</comment>
<organism evidence="6">
    <name type="scientific">Clastoptera arizonana</name>
    <name type="common">Arizona spittle bug</name>
    <dbReference type="NCBI Taxonomy" id="38151"/>
    <lineage>
        <taxon>Eukaryota</taxon>
        <taxon>Metazoa</taxon>
        <taxon>Ecdysozoa</taxon>
        <taxon>Arthropoda</taxon>
        <taxon>Hexapoda</taxon>
        <taxon>Insecta</taxon>
        <taxon>Pterygota</taxon>
        <taxon>Neoptera</taxon>
        <taxon>Paraneoptera</taxon>
        <taxon>Hemiptera</taxon>
        <taxon>Auchenorrhyncha</taxon>
        <taxon>Cercopoidea</taxon>
        <taxon>Clastopteridae</taxon>
        <taxon>Clastoptera</taxon>
    </lineage>
</organism>
<dbReference type="GO" id="GO:0005762">
    <property type="term" value="C:mitochondrial large ribosomal subunit"/>
    <property type="evidence" value="ECO:0007669"/>
    <property type="project" value="TreeGrafter"/>
</dbReference>
<dbReference type="PANTHER" id="PTHR11075">
    <property type="entry name" value="PEPTIDE CHAIN RELEASE FACTOR"/>
    <property type="match status" value="1"/>
</dbReference>
<proteinExistence type="inferred from homology"/>
<sequence length="201" mass="22966">MGTLSAIRSVRYLNTPMFCRLYPSSQGLFYSNYQSSISLKNLYPTSSLRLTTIDKVPEDPSSKFNGYIPIDSLKITYSRSSGPGGQLINTLNTKVDLRLHVESAAWLHPEIKAKLLEKNRSMISKEGYLIIKSDKTRSQQLNLADAMDRLRTIIRSAEFVPAKPSPETVEQIRRKKERASQARLIEKRQRSLIKESRKVDF</sequence>
<dbReference type="InterPro" id="IPR052104">
    <property type="entry name" value="Mito_Release_Factor_mL62"/>
</dbReference>